<feature type="region of interest" description="Disordered" evidence="5">
    <location>
        <begin position="826"/>
        <end position="864"/>
    </location>
</feature>
<feature type="region of interest" description="Disordered" evidence="5">
    <location>
        <begin position="1207"/>
        <end position="1244"/>
    </location>
</feature>
<keyword evidence="3" id="KW-0106">Calcium</keyword>
<dbReference type="SMART" id="SM00054">
    <property type="entry name" value="EFh"/>
    <property type="match status" value="3"/>
</dbReference>
<feature type="compositionally biased region" description="Low complexity" evidence="5">
    <location>
        <begin position="1475"/>
        <end position="1486"/>
    </location>
</feature>
<evidence type="ECO:0000256" key="2">
    <source>
        <dbReference type="ARBA" id="ARBA00022737"/>
    </source>
</evidence>
<organism evidence="7 8">
    <name type="scientific">Phytophthora fragariaefolia</name>
    <dbReference type="NCBI Taxonomy" id="1490495"/>
    <lineage>
        <taxon>Eukaryota</taxon>
        <taxon>Sar</taxon>
        <taxon>Stramenopiles</taxon>
        <taxon>Oomycota</taxon>
        <taxon>Peronosporomycetes</taxon>
        <taxon>Peronosporales</taxon>
        <taxon>Peronosporaceae</taxon>
        <taxon>Phytophthora</taxon>
    </lineage>
</organism>
<dbReference type="Pfam" id="PF13202">
    <property type="entry name" value="EF-hand_5"/>
    <property type="match status" value="2"/>
</dbReference>
<feature type="region of interest" description="Disordered" evidence="5">
    <location>
        <begin position="1461"/>
        <end position="1539"/>
    </location>
</feature>
<dbReference type="PANTHER" id="PTHR44324:SF4">
    <property type="entry name" value="WD40 REPEAT DOMAIN 95"/>
    <property type="match status" value="1"/>
</dbReference>
<proteinExistence type="predicted"/>
<dbReference type="Gene3D" id="2.130.10.10">
    <property type="entry name" value="YVTN repeat-like/Quinoprotein amine dehydrogenase"/>
    <property type="match status" value="3"/>
</dbReference>
<accession>A0A9W6Y4Z5</accession>
<feature type="domain" description="EF-hand" evidence="6">
    <location>
        <begin position="1599"/>
        <end position="1634"/>
    </location>
</feature>
<dbReference type="InterPro" id="IPR018247">
    <property type="entry name" value="EF_Hand_1_Ca_BS"/>
</dbReference>
<dbReference type="OrthoDB" id="186625at2759"/>
<evidence type="ECO:0000256" key="3">
    <source>
        <dbReference type="ARBA" id="ARBA00022837"/>
    </source>
</evidence>
<dbReference type="PROSITE" id="PS50222">
    <property type="entry name" value="EF_HAND_2"/>
    <property type="match status" value="3"/>
</dbReference>
<dbReference type="SUPFAM" id="SSF47473">
    <property type="entry name" value="EF-hand"/>
    <property type="match status" value="2"/>
</dbReference>
<feature type="compositionally biased region" description="Polar residues" evidence="5">
    <location>
        <begin position="1390"/>
        <end position="1401"/>
    </location>
</feature>
<dbReference type="Proteomes" id="UP001165121">
    <property type="component" value="Unassembled WGS sequence"/>
</dbReference>
<feature type="region of interest" description="Disordered" evidence="5">
    <location>
        <begin position="1381"/>
        <end position="1407"/>
    </location>
</feature>
<feature type="repeat" description="WD" evidence="4">
    <location>
        <begin position="980"/>
        <end position="1014"/>
    </location>
</feature>
<dbReference type="Gene3D" id="1.10.238.10">
    <property type="entry name" value="EF-hand"/>
    <property type="match status" value="2"/>
</dbReference>
<dbReference type="PANTHER" id="PTHR44324">
    <property type="entry name" value="WD40 REPEAT DOMAIN 95"/>
    <property type="match status" value="1"/>
</dbReference>
<feature type="domain" description="EF-hand" evidence="6">
    <location>
        <begin position="59"/>
        <end position="94"/>
    </location>
</feature>
<evidence type="ECO:0000256" key="1">
    <source>
        <dbReference type="ARBA" id="ARBA00022574"/>
    </source>
</evidence>
<dbReference type="EMBL" id="BSXT01003092">
    <property type="protein sequence ID" value="GMF52469.1"/>
    <property type="molecule type" value="Genomic_DNA"/>
</dbReference>
<dbReference type="InterPro" id="IPR051242">
    <property type="entry name" value="WD-EF-hand_domain"/>
</dbReference>
<dbReference type="InterPro" id="IPR015943">
    <property type="entry name" value="WD40/YVTN_repeat-like_dom_sf"/>
</dbReference>
<feature type="domain" description="EF-hand" evidence="6">
    <location>
        <begin position="1563"/>
        <end position="1598"/>
    </location>
</feature>
<dbReference type="PROSITE" id="PS50294">
    <property type="entry name" value="WD_REPEATS_REGION"/>
    <property type="match status" value="1"/>
</dbReference>
<dbReference type="InterPro" id="IPR002048">
    <property type="entry name" value="EF_hand_dom"/>
</dbReference>
<feature type="compositionally biased region" description="Polar residues" evidence="5">
    <location>
        <begin position="1515"/>
        <end position="1524"/>
    </location>
</feature>
<dbReference type="InterPro" id="IPR011992">
    <property type="entry name" value="EF-hand-dom_pair"/>
</dbReference>
<dbReference type="PROSITE" id="PS00678">
    <property type="entry name" value="WD_REPEATS_1"/>
    <property type="match status" value="2"/>
</dbReference>
<dbReference type="PROSITE" id="PS00018">
    <property type="entry name" value="EF_HAND_1"/>
    <property type="match status" value="3"/>
</dbReference>
<feature type="compositionally biased region" description="Basic and acidic residues" evidence="5">
    <location>
        <begin position="1218"/>
        <end position="1235"/>
    </location>
</feature>
<dbReference type="InterPro" id="IPR001680">
    <property type="entry name" value="WD40_rpt"/>
</dbReference>
<feature type="repeat" description="WD" evidence="4">
    <location>
        <begin position="679"/>
        <end position="711"/>
    </location>
</feature>
<feature type="compositionally biased region" description="Polar residues" evidence="5">
    <location>
        <begin position="1433"/>
        <end position="1446"/>
    </location>
</feature>
<name>A0A9W6Y4Z5_9STRA</name>
<evidence type="ECO:0000256" key="4">
    <source>
        <dbReference type="PROSITE-ProRule" id="PRU00221"/>
    </source>
</evidence>
<dbReference type="InterPro" id="IPR019775">
    <property type="entry name" value="WD40_repeat_CS"/>
</dbReference>
<feature type="region of interest" description="Disordered" evidence="5">
    <location>
        <begin position="1428"/>
        <end position="1448"/>
    </location>
</feature>
<keyword evidence="8" id="KW-1185">Reference proteome</keyword>
<evidence type="ECO:0000256" key="5">
    <source>
        <dbReference type="SAM" id="MobiDB-lite"/>
    </source>
</evidence>
<protein>
    <submittedName>
        <fullName evidence="7">Unnamed protein product</fullName>
    </submittedName>
</protein>
<dbReference type="SMART" id="SM00320">
    <property type="entry name" value="WD40"/>
    <property type="match status" value="11"/>
</dbReference>
<evidence type="ECO:0000313" key="7">
    <source>
        <dbReference type="EMBL" id="GMF52469.1"/>
    </source>
</evidence>
<comment type="caution">
    <text evidence="7">The sequence shown here is derived from an EMBL/GenBank/DDBJ whole genome shotgun (WGS) entry which is preliminary data.</text>
</comment>
<dbReference type="Pfam" id="PF00400">
    <property type="entry name" value="WD40"/>
    <property type="match status" value="4"/>
</dbReference>
<evidence type="ECO:0000313" key="8">
    <source>
        <dbReference type="Proteomes" id="UP001165121"/>
    </source>
</evidence>
<sequence>MAAALLQYQACLGIMVRLQVEDLTLLKEDFDRAGRGLSLREFVSVMLDRVSWEPESVVNFIEDLVELFAQVDVNGDGTMEWEEFTSAIIEGGMGSSGGGNDDVVGTVAQLRDLQYEEHPRFVDTAVNRPPKRIEYLPEFRRVLLLESSRPVVELLDPAGLFPPENDENAKDGSGAASDKEANADSNTEDVIGTAFSFTPTLPVVNKFHPLCYISGYRRDQDEVRSERSPVQALKYLAGLDLLAVSAGDLKLTFWSSTLLTACSTSAMETPRPLAIVHTPRPQRVLEWSSKTQQLFSISADIVISVWQVTRSQMVSVKAGNAMARAESSDGTCEVRLVATLKKHSDLLQDLLILNEDTLLSCGMDNMIYLWDTSTLQTRASRQGHRRGVRLMVKLSSQVFISAGFECEVFGWEISALATTPVFRLSGHGSPVCCIQLISSAAYAAASALLKNSKSVASGIRMLADQCITVDDEGWFRWWTLANVLSVESTDAELNSSRRCLQVFRLGSDLSRYPWRAHSVAVLNNGQSLLVAGVHKLKLLRRVRVKPRVLAASAILYNEASLTIATATDREVRVWDAASGAMLRSYRDLVGADITQVDLDSRQRKIIVGAQNGELAVVNYLNGAVLARWTPHAQHVSALLYCKEDHTVLTASWDRSLRLYDDNARGGGNTAQNVLLRCITDAHDSDIKCLAYCHALSLVASGGIDGSIKIWDYIYFLLEDTLAAPSPANGVSFRASLPPHGVTHSHATSEVNVLEFIEPYPLLLSGHESGHVCLWSLTPSKPTTLLLCFYPFHMTPVRSVDTVKMSAVASSSDESTVSEPSVDRSNFVLMNPDTKQNDDESAVEDADTRTVDAPPPPPSSPLTPAKINSAVTCCRTFYDETGGEQLAEGIDRGRFLLFVASFYGELIVCDISKAILAAHVRAFREENMPSRQDRSYNPRRRFLRQGKNAKRLRNKHAENGVPHESKQLHVNESDVVCTNRWTAHRGNVRCLQIVAEPRGVLTCGSDKGVYVWDFQGRQMGSLATGATPTPATQQIVAGQNSADTTIASVVDGNNAWRWEVDVAGAAAFTRKQAEQLWDELKGTKLKSAALRQQSVAVAKREQKRNTMLASASTPALGEGAKEVQRLSVREMVGSASTSVIELTRARGNITEKSEDTLGEQPEETDEAIQHTKRLFDQLQGKTTWKKSDLQLARQEAWEKERVKFQQRMKKVMRQKAKKKKDDDSIAEGNQHEENNAKHHPNSDVNESLGKIDVLVGVGDADDPSMLIPTLQNPVQELPFADKDNWAVGSLNREKQMYEHFHRENVRRSNKQIAGSSGLLRQRRLENSLATMDLTPSAFLLEKLGVSCIIRENVEIKSLPGRRKFAKKPPRPKRVAALTKAHSLAALPSPPTTNLNQTEPTLASSVSTSVLPRRSLLSRLCQQYDELLGEDHDGSSSVGPSPTKNSLSGFEAPNALCIGSVTSAGITSSNDDEPHSKSPTSTKSSNNSDGKQNSSKPSRRRHPQSAITSRERESKLRQGTPSSSSAGAVRPAPKVKKELKSAKKIRIRSDAALMRQERFGPYSRDDVINVYRTFRKLDQDQSGSITLRELLDGSGLFSGTHLQDNLGSIFSSVDKDQSGLIDLAELCGVIFGDAPPEVLEDILRLCRLLETVEKSRRVQRKTLSAEQVQELRYLFRVRHVEVAFFTRHRFCLVPVLTYASSSPSFMMRTPTETLMRVSCSRRCGTMSGSTIVIAEALLNSQRKTSYASSRPST</sequence>
<dbReference type="PROSITE" id="PS50082">
    <property type="entry name" value="WD_REPEATS_2"/>
    <property type="match status" value="2"/>
</dbReference>
<dbReference type="SUPFAM" id="SSF50978">
    <property type="entry name" value="WD40 repeat-like"/>
    <property type="match status" value="2"/>
</dbReference>
<evidence type="ECO:0000259" key="6">
    <source>
        <dbReference type="PROSITE" id="PS50222"/>
    </source>
</evidence>
<feature type="region of interest" description="Disordered" evidence="5">
    <location>
        <begin position="156"/>
        <end position="185"/>
    </location>
</feature>
<keyword evidence="2" id="KW-0677">Repeat</keyword>
<dbReference type="CDD" id="cd00051">
    <property type="entry name" value="EFh"/>
    <property type="match status" value="1"/>
</dbReference>
<dbReference type="InterPro" id="IPR036322">
    <property type="entry name" value="WD40_repeat_dom_sf"/>
</dbReference>
<reference evidence="7" key="1">
    <citation type="submission" date="2023-04" db="EMBL/GenBank/DDBJ databases">
        <title>Phytophthora fragariaefolia NBRC 109709.</title>
        <authorList>
            <person name="Ichikawa N."/>
            <person name="Sato H."/>
            <person name="Tonouchi N."/>
        </authorList>
    </citation>
    <scope>NUCLEOTIDE SEQUENCE</scope>
    <source>
        <strain evidence="7">NBRC 109709</strain>
    </source>
</reference>
<keyword evidence="1 4" id="KW-0853">WD repeat</keyword>
<gene>
    <name evidence="7" type="ORF">Pfra01_002149200</name>
</gene>
<dbReference type="GO" id="GO:0005509">
    <property type="term" value="F:calcium ion binding"/>
    <property type="evidence" value="ECO:0007669"/>
    <property type="project" value="InterPro"/>
</dbReference>
<feature type="compositionally biased region" description="Basic residues" evidence="5">
    <location>
        <begin position="1207"/>
        <end position="1217"/>
    </location>
</feature>